<dbReference type="Proteomes" id="UP001598130">
    <property type="component" value="Unassembled WGS sequence"/>
</dbReference>
<proteinExistence type="predicted"/>
<protein>
    <submittedName>
        <fullName evidence="1">Uncharacterized protein</fullName>
    </submittedName>
</protein>
<evidence type="ECO:0000313" key="1">
    <source>
        <dbReference type="EMBL" id="MFD3264014.1"/>
    </source>
</evidence>
<dbReference type="EMBL" id="JAOTJD010000013">
    <property type="protein sequence ID" value="MFD3264014.1"/>
    <property type="molecule type" value="Genomic_DNA"/>
</dbReference>
<accession>A0ABW6CM77</accession>
<gene>
    <name evidence="1" type="ORF">OCL97_08580</name>
</gene>
<evidence type="ECO:0000313" key="2">
    <source>
        <dbReference type="Proteomes" id="UP001598130"/>
    </source>
</evidence>
<organism evidence="1 2">
    <name type="scientific">Phenylobacterium ferrooxidans</name>
    <dbReference type="NCBI Taxonomy" id="2982689"/>
    <lineage>
        <taxon>Bacteria</taxon>
        <taxon>Pseudomonadati</taxon>
        <taxon>Pseudomonadota</taxon>
        <taxon>Alphaproteobacteria</taxon>
        <taxon>Caulobacterales</taxon>
        <taxon>Caulobacteraceae</taxon>
        <taxon>Phenylobacterium</taxon>
    </lineage>
</organism>
<sequence length="174" mass="19565">MQPLDLTTAEGKILADLRAHMSELQSLTRAPVEAVEDGIRVLVELRQATYEDLNQIQHEYAALCAVHWLIAQRRVPGGTIWQWNPRQTGDAGEPDIRGVLENKVIISGEVTTSLKPKGTIDRRMALTLRKLADMQGERFYFVLSREMANRARTKASKAQYDLEVVQLPSARLAT</sequence>
<name>A0ABW6CM77_9CAUL</name>
<reference evidence="1 2" key="1">
    <citation type="submission" date="2022-09" db="EMBL/GenBank/DDBJ databases">
        <title>New species of Phenylobacterium.</title>
        <authorList>
            <person name="Mieszkin S."/>
        </authorList>
    </citation>
    <scope>NUCLEOTIDE SEQUENCE [LARGE SCALE GENOMIC DNA]</scope>
    <source>
        <strain evidence="1 2">HK31-G</strain>
    </source>
</reference>
<comment type="caution">
    <text evidence="1">The sequence shown here is derived from an EMBL/GenBank/DDBJ whole genome shotgun (WGS) entry which is preliminary data.</text>
</comment>
<keyword evidence="2" id="KW-1185">Reference proteome</keyword>